<reference evidence="4" key="2">
    <citation type="submission" date="2024-06" db="EMBL/GenBank/DDBJ databases">
        <title>Caproicibacterium argilliputei sp. nov, a novel caproic acid producing anaerobic bacterium isolated from pit mud.</title>
        <authorList>
            <person name="Zeng C."/>
        </authorList>
    </citation>
    <scope>NUCLEOTIDE SEQUENCE [LARGE SCALE GENOMIC DNA]</scope>
    <source>
        <strain evidence="4">ZCY20-5</strain>
    </source>
</reference>
<evidence type="ECO:0000313" key="4">
    <source>
        <dbReference type="Proteomes" id="UP001300604"/>
    </source>
</evidence>
<evidence type="ECO:0000256" key="1">
    <source>
        <dbReference type="ARBA" id="ARBA00007637"/>
    </source>
</evidence>
<protein>
    <submittedName>
        <fullName evidence="3">NAD-dependent epimerase/dehydratase family protein</fullName>
    </submittedName>
</protein>
<accession>A0AA97DAH0</accession>
<dbReference type="PANTHER" id="PTHR42687">
    <property type="entry name" value="L-THREONINE 3-DEHYDROGENASE"/>
    <property type="match status" value="1"/>
</dbReference>
<evidence type="ECO:0000313" key="3">
    <source>
        <dbReference type="EMBL" id="WOC32739.1"/>
    </source>
</evidence>
<proteinExistence type="inferred from homology"/>
<feature type="domain" description="NAD-dependent epimerase/dehydratase" evidence="2">
    <location>
        <begin position="8"/>
        <end position="123"/>
    </location>
</feature>
<dbReference type="Proteomes" id="UP001300604">
    <property type="component" value="Chromosome"/>
</dbReference>
<dbReference type="GO" id="GO:0008743">
    <property type="term" value="F:L-threonine 3-dehydrogenase activity"/>
    <property type="evidence" value="ECO:0007669"/>
    <property type="project" value="TreeGrafter"/>
</dbReference>
<dbReference type="PANTHER" id="PTHR42687:SF1">
    <property type="entry name" value="L-THREONINE 3-DEHYDROGENASE, MITOCHONDRIAL"/>
    <property type="match status" value="1"/>
</dbReference>
<evidence type="ECO:0000259" key="2">
    <source>
        <dbReference type="Pfam" id="PF01370"/>
    </source>
</evidence>
<reference evidence="4" key="3">
    <citation type="submission" date="2024-06" db="EMBL/GenBank/DDBJ databases">
        <authorList>
            <person name="Zeng C."/>
        </authorList>
    </citation>
    <scope>NUCLEOTIDE SEQUENCE [LARGE SCALE GENOMIC DNA]</scope>
    <source>
        <strain evidence="4">ZCY20-5</strain>
    </source>
</reference>
<organism evidence="3 4">
    <name type="scientific">Caproicibacterium argilliputei</name>
    <dbReference type="NCBI Taxonomy" id="3030016"/>
    <lineage>
        <taxon>Bacteria</taxon>
        <taxon>Bacillati</taxon>
        <taxon>Bacillota</taxon>
        <taxon>Clostridia</taxon>
        <taxon>Eubacteriales</taxon>
        <taxon>Oscillospiraceae</taxon>
        <taxon>Caproicibacterium</taxon>
    </lineage>
</organism>
<dbReference type="Gene3D" id="3.40.50.720">
    <property type="entry name" value="NAD(P)-binding Rossmann-like Domain"/>
    <property type="match status" value="1"/>
</dbReference>
<dbReference type="Pfam" id="PF01370">
    <property type="entry name" value="Epimerase"/>
    <property type="match status" value="1"/>
</dbReference>
<dbReference type="RefSeq" id="WP_275845747.1">
    <property type="nucleotide sequence ID" value="NZ_CP135996.1"/>
</dbReference>
<dbReference type="SUPFAM" id="SSF51735">
    <property type="entry name" value="NAD(P)-binding Rossmann-fold domains"/>
    <property type="match status" value="1"/>
</dbReference>
<keyword evidence="4" id="KW-1185">Reference proteome</keyword>
<dbReference type="InterPro" id="IPR001509">
    <property type="entry name" value="Epimerase_deHydtase"/>
</dbReference>
<reference evidence="3 4" key="1">
    <citation type="submission" date="2024-06" db="EMBL/GenBank/DDBJ databases">
        <title>Caproicibacterium argilliputei sp. nov, a novel caproic acid producing anaerobic bacterium isolated from pit mud.</title>
        <authorList>
            <person name="Xia S."/>
        </authorList>
    </citation>
    <scope>NUCLEOTIDE SEQUENCE [LARGE SCALE GENOMIC DNA]</scope>
    <source>
        <strain evidence="3 4">ZCY20-5</strain>
    </source>
</reference>
<gene>
    <name evidence="3" type="ORF">PXC00_02365</name>
</gene>
<sequence length="196" mass="21223">MKKYNHPALQVIWGDLTSYEDILRGVTGADYVLHIGAMVSPAADKDPEKTLYTNIGSTLAIIKAIKAQPDPDKVHLCYIGTVAMTGSRMPPVHWGRVGDPMNPSIFDYYALSKVFSERAVYDSGLKHWVSIRQTGQHPPAQSAGQEPIIFHQPVNNVLEWSTAVESGICMANVSRTGCPKASGARATTFPAARSGA</sequence>
<dbReference type="KEGG" id="carl:PXC00_02365"/>
<dbReference type="AlphaFoldDB" id="A0AA97DAH0"/>
<dbReference type="InterPro" id="IPR036291">
    <property type="entry name" value="NAD(P)-bd_dom_sf"/>
</dbReference>
<dbReference type="GO" id="GO:0006567">
    <property type="term" value="P:L-threonine catabolic process"/>
    <property type="evidence" value="ECO:0007669"/>
    <property type="project" value="TreeGrafter"/>
</dbReference>
<dbReference type="InterPro" id="IPR051225">
    <property type="entry name" value="NAD(P)_epim/dehydratase"/>
</dbReference>
<dbReference type="EMBL" id="CP135996">
    <property type="protein sequence ID" value="WOC32739.1"/>
    <property type="molecule type" value="Genomic_DNA"/>
</dbReference>
<name>A0AA97DAH0_9FIRM</name>
<comment type="similarity">
    <text evidence="1">Belongs to the NAD(P)-dependent epimerase/dehydratase family.</text>
</comment>